<feature type="compositionally biased region" description="Low complexity" evidence="1">
    <location>
        <begin position="94"/>
        <end position="105"/>
    </location>
</feature>
<geneLocation type="plasmid" evidence="2">
    <name>pCG4</name>
</geneLocation>
<name>Q9EUN3_CORGT</name>
<evidence type="ECO:0000256" key="1">
    <source>
        <dbReference type="SAM" id="MobiDB-lite"/>
    </source>
</evidence>
<gene>
    <name evidence="2" type="primary">traC</name>
</gene>
<evidence type="ECO:0000313" key="2">
    <source>
        <dbReference type="EMBL" id="AAG00277.1"/>
    </source>
</evidence>
<reference evidence="2" key="1">
    <citation type="journal article" date="2003" name="J. Biotechnol.">
        <title>Plasmids in Corynebacterium glutamicum and their molecular classification by comparative genomics.</title>
        <authorList>
            <person name="Tauch A."/>
            <person name="Puhler A."/>
            <person name="Kalinowski J."/>
            <person name="Thierbach G."/>
        </authorList>
    </citation>
    <scope>NUCLEOTIDE SEQUENCE</scope>
    <source>
        <strain evidence="2">ATCC 31830</strain>
    </source>
</reference>
<dbReference type="AlphaFoldDB" id="Q9EUN3"/>
<sequence length="119" mass="13259">MPMAVIISRRSSCRPNFATAPLRASQRLEDAAEGKLKLGDDEASKLKAALLSSEQVEALSTMKRHTDFNDLAQKSELGREGVKRQVVAAVSKAQQDQQRKVQTQEQQKEQKQRRGVRVG</sequence>
<accession>Q9EUN3</accession>
<feature type="region of interest" description="Disordered" evidence="1">
    <location>
        <begin position="88"/>
        <end position="119"/>
    </location>
</feature>
<dbReference type="EMBL" id="AF164956">
    <property type="protein sequence ID" value="AAG00277.1"/>
    <property type="molecule type" value="Genomic_DNA"/>
</dbReference>
<protein>
    <submittedName>
        <fullName evidence="2">Transfer protein TraC</fullName>
    </submittedName>
</protein>
<proteinExistence type="predicted"/>
<keyword evidence="2" id="KW-0614">Plasmid</keyword>
<organism evidence="2">
    <name type="scientific">Corynebacterium glutamicum</name>
    <name type="common">Brevibacterium saccharolyticum</name>
    <dbReference type="NCBI Taxonomy" id="1718"/>
    <lineage>
        <taxon>Bacteria</taxon>
        <taxon>Bacillati</taxon>
        <taxon>Actinomycetota</taxon>
        <taxon>Actinomycetes</taxon>
        <taxon>Mycobacteriales</taxon>
        <taxon>Corynebacteriaceae</taxon>
        <taxon>Corynebacterium</taxon>
    </lineage>
</organism>